<evidence type="ECO:0000313" key="3">
    <source>
        <dbReference type="Proteomes" id="UP000622547"/>
    </source>
</evidence>
<proteinExistence type="predicted"/>
<gene>
    <name evidence="2" type="ORF">Pph01_24890</name>
</gene>
<organism evidence="2 3">
    <name type="scientific">Planotetraspora phitsanulokensis</name>
    <dbReference type="NCBI Taxonomy" id="575192"/>
    <lineage>
        <taxon>Bacteria</taxon>
        <taxon>Bacillati</taxon>
        <taxon>Actinomycetota</taxon>
        <taxon>Actinomycetes</taxon>
        <taxon>Streptosporangiales</taxon>
        <taxon>Streptosporangiaceae</taxon>
        <taxon>Planotetraspora</taxon>
    </lineage>
</organism>
<evidence type="ECO:0000313" key="2">
    <source>
        <dbReference type="EMBL" id="GII37486.1"/>
    </source>
</evidence>
<dbReference type="InterPro" id="IPR059177">
    <property type="entry name" value="GH29D-like_dom"/>
</dbReference>
<dbReference type="RefSeq" id="WP_204073181.1">
    <property type="nucleotide sequence ID" value="NZ_BAABHI010000027.1"/>
</dbReference>
<dbReference type="EMBL" id="BOOP01000009">
    <property type="protein sequence ID" value="GII37486.1"/>
    <property type="molecule type" value="Genomic_DNA"/>
</dbReference>
<dbReference type="Proteomes" id="UP000622547">
    <property type="component" value="Unassembled WGS sequence"/>
</dbReference>
<comment type="caution">
    <text evidence="2">The sequence shown here is derived from an EMBL/GenBank/DDBJ whole genome shotgun (WGS) entry which is preliminary data.</text>
</comment>
<dbReference type="AlphaFoldDB" id="A0A8J3U5F1"/>
<feature type="domain" description="GH29D-like beta-sandwich" evidence="1">
    <location>
        <begin position="46"/>
        <end position="112"/>
    </location>
</feature>
<reference evidence="2 3" key="1">
    <citation type="submission" date="2021-01" db="EMBL/GenBank/DDBJ databases">
        <title>Whole genome shotgun sequence of Planotetraspora phitsanulokensis NBRC 104273.</title>
        <authorList>
            <person name="Komaki H."/>
            <person name="Tamura T."/>
        </authorList>
    </citation>
    <scope>NUCLEOTIDE SEQUENCE [LARGE SCALE GENOMIC DNA]</scope>
    <source>
        <strain evidence="2 3">NBRC 104273</strain>
    </source>
</reference>
<evidence type="ECO:0000259" key="1">
    <source>
        <dbReference type="Pfam" id="PF13290"/>
    </source>
</evidence>
<sequence>MGFQPDFAEGHEEAMEFANGQIAILEVARSFSDDNDRPKSKLEVTGRTDSSATFTFTLDEPANVYYTLDGSRPTLNSPRLAAAGMREGAQQITVDKTTEVRWFAVDIAGNTEGNRKETVKVRDVR</sequence>
<dbReference type="Pfam" id="PF13290">
    <property type="entry name" value="CHB_HEX_C_1"/>
    <property type="match status" value="1"/>
</dbReference>
<accession>A0A8J3U5F1</accession>
<name>A0A8J3U5F1_9ACTN</name>
<keyword evidence="3" id="KW-1185">Reference proteome</keyword>
<protein>
    <recommendedName>
        <fullName evidence="1">GH29D-like beta-sandwich domain-containing protein</fullName>
    </recommendedName>
</protein>